<dbReference type="Pfam" id="PF00128">
    <property type="entry name" value="Alpha-amylase"/>
    <property type="match status" value="1"/>
</dbReference>
<gene>
    <name evidence="4" type="ORF">DW663_07705</name>
</gene>
<dbReference type="InterPro" id="IPR014756">
    <property type="entry name" value="Ig_E-set"/>
</dbReference>
<comment type="caution">
    <text evidence="4">The sequence shown here is derived from an EMBL/GenBank/DDBJ whole genome shotgun (WGS) entry which is preliminary data.</text>
</comment>
<keyword evidence="2" id="KW-0809">Transit peptide</keyword>
<dbReference type="InterPro" id="IPR004193">
    <property type="entry name" value="Glyco_hydro_13_N"/>
</dbReference>
<dbReference type="Gene3D" id="2.60.40.1180">
    <property type="entry name" value="Golgi alpha-mannosidase II"/>
    <property type="match status" value="1"/>
</dbReference>
<reference evidence="4 5" key="1">
    <citation type="submission" date="2018-08" db="EMBL/GenBank/DDBJ databases">
        <title>A genome reference for cultivated species of the human gut microbiota.</title>
        <authorList>
            <person name="Zou Y."/>
            <person name="Xue W."/>
            <person name="Luo G."/>
        </authorList>
    </citation>
    <scope>NUCLEOTIDE SEQUENCE [LARGE SCALE GENOMIC DNA]</scope>
    <source>
        <strain evidence="4 5">AM25-1</strain>
    </source>
</reference>
<dbReference type="Gene3D" id="2.60.40.10">
    <property type="entry name" value="Immunoglobulins"/>
    <property type="match status" value="1"/>
</dbReference>
<dbReference type="RefSeq" id="WP_118234450.1">
    <property type="nucleotide sequence ID" value="NZ_QRHL01000012.1"/>
</dbReference>
<dbReference type="SUPFAM" id="SSF81296">
    <property type="entry name" value="E set domains"/>
    <property type="match status" value="1"/>
</dbReference>
<dbReference type="SUPFAM" id="SSF51445">
    <property type="entry name" value="(Trans)glycosidases"/>
    <property type="match status" value="1"/>
</dbReference>
<dbReference type="PANTHER" id="PTHR43002">
    <property type="entry name" value="GLYCOGEN DEBRANCHING ENZYME"/>
    <property type="match status" value="1"/>
</dbReference>
<dbReference type="SMART" id="SM00642">
    <property type="entry name" value="Aamy"/>
    <property type="match status" value="1"/>
</dbReference>
<dbReference type="CDD" id="cd02856">
    <property type="entry name" value="E_set_GDE_Isoamylase_N"/>
    <property type="match status" value="1"/>
</dbReference>
<dbReference type="InterPro" id="IPR048650">
    <property type="entry name" value="ISOA1-3-like_C"/>
</dbReference>
<dbReference type="EMBL" id="QRHL01000012">
    <property type="protein sequence ID" value="RHF71765.1"/>
    <property type="molecule type" value="Genomic_DNA"/>
</dbReference>
<dbReference type="SUPFAM" id="SSF51011">
    <property type="entry name" value="Glycosyl hydrolase domain"/>
    <property type="match status" value="1"/>
</dbReference>
<accession>A0A414PT70</accession>
<organism evidence="4 5">
    <name type="scientific">Fusobacterium mortiferum</name>
    <dbReference type="NCBI Taxonomy" id="850"/>
    <lineage>
        <taxon>Bacteria</taxon>
        <taxon>Fusobacteriati</taxon>
        <taxon>Fusobacteriota</taxon>
        <taxon>Fusobacteriia</taxon>
        <taxon>Fusobacteriales</taxon>
        <taxon>Fusobacteriaceae</taxon>
        <taxon>Fusobacterium</taxon>
    </lineage>
</organism>
<protein>
    <submittedName>
        <fullName evidence="4">Glycogen-debranching protein</fullName>
    </submittedName>
</protein>
<dbReference type="Pfam" id="PF02922">
    <property type="entry name" value="CBM_48"/>
    <property type="match status" value="1"/>
</dbReference>
<dbReference type="Pfam" id="PF21156">
    <property type="entry name" value="ISOA1-3_C"/>
    <property type="match status" value="1"/>
</dbReference>
<evidence type="ECO:0000313" key="5">
    <source>
        <dbReference type="Proteomes" id="UP000284676"/>
    </source>
</evidence>
<proteinExistence type="inferred from homology"/>
<dbReference type="InterPro" id="IPR013783">
    <property type="entry name" value="Ig-like_fold"/>
</dbReference>
<dbReference type="InterPro" id="IPR006047">
    <property type="entry name" value="GH13_cat_dom"/>
</dbReference>
<feature type="domain" description="Glycosyl hydrolase family 13 catalytic" evidence="3">
    <location>
        <begin position="128"/>
        <end position="537"/>
    </location>
</feature>
<dbReference type="InterPro" id="IPR017853">
    <property type="entry name" value="GH"/>
</dbReference>
<dbReference type="GO" id="GO:0005975">
    <property type="term" value="P:carbohydrate metabolic process"/>
    <property type="evidence" value="ECO:0007669"/>
    <property type="project" value="InterPro"/>
</dbReference>
<dbReference type="CDD" id="cd11326">
    <property type="entry name" value="AmyAc_Glg_debranch"/>
    <property type="match status" value="1"/>
</dbReference>
<evidence type="ECO:0000259" key="3">
    <source>
        <dbReference type="SMART" id="SM00642"/>
    </source>
</evidence>
<name>A0A414PT70_FUSMR</name>
<dbReference type="InterPro" id="IPR044505">
    <property type="entry name" value="GlgX_Isoamylase_N_E_set"/>
</dbReference>
<dbReference type="Proteomes" id="UP000284676">
    <property type="component" value="Unassembled WGS sequence"/>
</dbReference>
<evidence type="ECO:0000256" key="2">
    <source>
        <dbReference type="ARBA" id="ARBA00022946"/>
    </source>
</evidence>
<sequence length="654" mass="75582">MYSVDFGFPVLGATVLDTGINFGIYCKNKKNVILNIYDFAHNTEPTLSLKLDEKINKTGDIWHIFLRRAKEGVIYSWKIDDSPELLDPYAFSYTNHKECKNKKSIAVKKELFKERHLDTPMSESIIYEVHIKLFTQNSNSLVKFPGKYKGFMEKIPYLKELGITAVEFLPVYEWDEYTGRYDSHNKVLENVWGYNPISFFAPTKKFSSKKNLDSFDEVVELKELIKELHKNGIEVILDVVYNHTAEGGNGGHLYNFKAMNKSGFYILEKDGENYTNYSGCGNTFNCNTVMSKDIILNSLKYWYLDMGVDGFRFDLAPILGRDEHGQWGGQSVLNEIAQDPILSHCKLISESWDLGGYYVGDMPAGWSEWNGKYRDVVRKFIKGDFGQISDLVKRISGSPDIFKRGNRSPYNSINFISCHDGFTLYDLVSYNTKHNLNNGENNRDGENHNNSYNWGEEGETKNIEILNLRKKLIKNFFLILMISQGTPMFLMGDECGRTQHGNNNAYCQDNKSTWLDWERAEEFKDIYNFVKNMIKLRKSYSIFKKDSYWECDDCKASDVILHGTKLHSPDFSYHSLSIAFELKDINSDTKFYIALNSYYGDLQFELPPLEKGKKWYALVDTSKEDKYNFSNIPTPIDKKSYLVKSRSSIILISK</sequence>
<dbReference type="GO" id="GO:0019156">
    <property type="term" value="F:isoamylase activity"/>
    <property type="evidence" value="ECO:0007669"/>
    <property type="project" value="UniProtKB-ARBA"/>
</dbReference>
<evidence type="ECO:0000313" key="4">
    <source>
        <dbReference type="EMBL" id="RHF71765.1"/>
    </source>
</evidence>
<comment type="similarity">
    <text evidence="1">Belongs to the glycosyl hydrolase 13 family.</text>
</comment>
<dbReference type="InterPro" id="IPR013780">
    <property type="entry name" value="Glyco_hydro_b"/>
</dbReference>
<dbReference type="AlphaFoldDB" id="A0A414PT70"/>
<dbReference type="Gene3D" id="3.20.20.80">
    <property type="entry name" value="Glycosidases"/>
    <property type="match status" value="1"/>
</dbReference>
<evidence type="ECO:0000256" key="1">
    <source>
        <dbReference type="ARBA" id="ARBA00008061"/>
    </source>
</evidence>